<dbReference type="AlphaFoldDB" id="A0A8B6UT13"/>
<dbReference type="RefSeq" id="WP_208555245.1">
    <property type="nucleotide sequence ID" value="NZ_CP072011.1"/>
</dbReference>
<protein>
    <recommendedName>
        <fullName evidence="4">Lipoprotein</fullName>
    </recommendedName>
</protein>
<keyword evidence="1" id="KW-0732">Signal</keyword>
<feature type="chain" id="PRO_5032499428" description="Lipoprotein" evidence="1">
    <location>
        <begin position="23"/>
        <end position="344"/>
    </location>
</feature>
<dbReference type="EMBL" id="CP072011">
    <property type="protein sequence ID" value="QTH15040.1"/>
    <property type="molecule type" value="Genomic_DNA"/>
</dbReference>
<name>A0A8B6UT13_9PSED</name>
<evidence type="ECO:0000313" key="3">
    <source>
        <dbReference type="Proteomes" id="UP000663914"/>
    </source>
</evidence>
<proteinExistence type="predicted"/>
<sequence length="344" mass="36958">MKKTILLLLAFTLVLLGCKSNVRDSSPTLLKNGIQLQQNKVTADDQHAKVIMKATGTVIPVEFSIRRAADPDQRMDVQGIVVDSGRGKVFGWIAKLNEAAHSATLKHFPQLEVLADPDQPFKVSGYASGESINRGDRCGPVSTTFTPEKSKVYLVEFQSAGGGCELHVYDTTQPQERIPVVGNSQDDGFANAVPGCKSATTSVNNQPVITNFCIKSIVLQPSQYRVSVNGQTVFSGTDYERVDFTKPVKEGVASGSCNEVVEAQAGTSSKPVALKDLPADLVAGCHVTADAEGRSQPFNKDAACDKAFYKAMAPLLGKVIAVEVARQCTVKIGAQTIFDDRFNF</sequence>
<reference evidence="2" key="2">
    <citation type="submission" date="2021-03" db="EMBL/GenBank/DDBJ databases">
        <authorList>
            <person name="Valentovich L.N."/>
            <person name="Akhremchuk A.E."/>
            <person name="Miamin V.E."/>
        </authorList>
    </citation>
    <scope>NUCLEOTIDE SEQUENCE</scope>
    <source>
        <strain evidence="2">3prime</strain>
    </source>
</reference>
<evidence type="ECO:0000313" key="2">
    <source>
        <dbReference type="EMBL" id="QTH15040.1"/>
    </source>
</evidence>
<accession>A0A8B6UT13</accession>
<dbReference type="PROSITE" id="PS51257">
    <property type="entry name" value="PROKAR_LIPOPROTEIN"/>
    <property type="match status" value="1"/>
</dbReference>
<gene>
    <name evidence="2" type="ORF">C4C32_03790</name>
</gene>
<organism evidence="2 3">
    <name type="scientific">Pseudomonas corrugata</name>
    <dbReference type="NCBI Taxonomy" id="47879"/>
    <lineage>
        <taxon>Bacteria</taxon>
        <taxon>Pseudomonadati</taxon>
        <taxon>Pseudomonadota</taxon>
        <taxon>Gammaproteobacteria</taxon>
        <taxon>Pseudomonadales</taxon>
        <taxon>Pseudomonadaceae</taxon>
        <taxon>Pseudomonas</taxon>
    </lineage>
</organism>
<reference evidence="2" key="1">
    <citation type="book" date="2019" name="MICROBIAL BIOTECHNOLOGY" publisher="Unknown Publisher">
        <title>Optimization of recombineering for directed mutagenesis of bacteria Pseudomonas corrugata 3'.</title>
        <authorList>
            <person name="Buinitskaja S.V."/>
            <person name="Pilipenok N."/>
            <person name="Valentovich L.N."/>
        </authorList>
    </citation>
    <scope>NUCLEOTIDE SEQUENCE</scope>
    <source>
        <strain evidence="2">3prime</strain>
    </source>
</reference>
<evidence type="ECO:0008006" key="4">
    <source>
        <dbReference type="Google" id="ProtNLM"/>
    </source>
</evidence>
<evidence type="ECO:0000256" key="1">
    <source>
        <dbReference type="SAM" id="SignalP"/>
    </source>
</evidence>
<dbReference type="Proteomes" id="UP000663914">
    <property type="component" value="Chromosome"/>
</dbReference>
<feature type="signal peptide" evidence="1">
    <location>
        <begin position="1"/>
        <end position="22"/>
    </location>
</feature>